<dbReference type="AlphaFoldDB" id="A0A1G7HQL6"/>
<accession>A0A1G7HQL6</accession>
<dbReference type="OrthoDB" id="9801549at2"/>
<dbReference type="Gene3D" id="3.30.470.20">
    <property type="entry name" value="ATP-grasp fold, B domain"/>
    <property type="match status" value="1"/>
</dbReference>
<dbReference type="HAMAP" id="MF_00137">
    <property type="entry name" value="SAICAR_synth"/>
    <property type="match status" value="1"/>
</dbReference>
<comment type="pathway">
    <text evidence="1 8">Purine metabolism; IMP biosynthesis via de novo pathway; 5-amino-1-(5-phospho-D-ribosyl)imidazole-4-carboxamide from 5-amino-1-(5-phospho-D-ribosyl)imidazole-4-carboxylate: step 1/2.</text>
</comment>
<sequence length="315" mass="35935">MSKTITSTNFKFPGQKDLYHGKVREVYTLANDTLLMVATDRLSAFDVVMPKGIPYKGQILNQIATKMMKDTEDLVPNWLTAVPDPNVAIGEACEPFKVEMVIRGYMSGHAARTYKKGERMLCGVKMPEGMKENDPFPEPIITPATKAEMGDHDEDISREDIIRKGIVSESDYLQLEDYTRKLFQRGSEIASKRGLILVDTKYEFGKTKDGKIVLIDEIHTPDSSRYFYAEGYSERQKKGESQKQLSKEFVRQWLIENGFQGLEGQEVPFMSDAYIESVSERYIELYENITGETFVKADVSDIQNRIEKNVLAYLK</sequence>
<dbReference type="GO" id="GO:0005524">
    <property type="term" value="F:ATP binding"/>
    <property type="evidence" value="ECO:0007669"/>
    <property type="project" value="UniProtKB-KW"/>
</dbReference>
<reference evidence="10 11" key="1">
    <citation type="submission" date="2016-10" db="EMBL/GenBank/DDBJ databases">
        <authorList>
            <person name="de Groot N.N."/>
        </authorList>
    </citation>
    <scope>NUCLEOTIDE SEQUENCE [LARGE SCALE GENOMIC DNA]</scope>
    <source>
        <strain evidence="10 11">DSM 16195</strain>
    </source>
</reference>
<name>A0A1G7HQL6_9FLAO</name>
<dbReference type="PROSITE" id="PS01058">
    <property type="entry name" value="SAICAR_SYNTHETASE_2"/>
    <property type="match status" value="1"/>
</dbReference>
<evidence type="ECO:0000313" key="11">
    <source>
        <dbReference type="Proteomes" id="UP000199321"/>
    </source>
</evidence>
<evidence type="ECO:0000256" key="6">
    <source>
        <dbReference type="ARBA" id="ARBA00022840"/>
    </source>
</evidence>
<dbReference type="CDD" id="cd01414">
    <property type="entry name" value="SAICAR_synt_Sc"/>
    <property type="match status" value="1"/>
</dbReference>
<evidence type="ECO:0000313" key="10">
    <source>
        <dbReference type="EMBL" id="SDF02777.1"/>
    </source>
</evidence>
<keyword evidence="11" id="KW-1185">Reference proteome</keyword>
<dbReference type="UniPathway" id="UPA00074">
    <property type="reaction ID" value="UER00131"/>
</dbReference>
<organism evidence="10 11">
    <name type="scientific">Ulvibacter litoralis</name>
    <dbReference type="NCBI Taxonomy" id="227084"/>
    <lineage>
        <taxon>Bacteria</taxon>
        <taxon>Pseudomonadati</taxon>
        <taxon>Bacteroidota</taxon>
        <taxon>Flavobacteriia</taxon>
        <taxon>Flavobacteriales</taxon>
        <taxon>Flavobacteriaceae</taxon>
        <taxon>Ulvibacter</taxon>
    </lineage>
</organism>
<evidence type="ECO:0000256" key="8">
    <source>
        <dbReference type="HAMAP-Rule" id="MF_00137"/>
    </source>
</evidence>
<evidence type="ECO:0000256" key="1">
    <source>
        <dbReference type="ARBA" id="ARBA00004672"/>
    </source>
</evidence>
<dbReference type="Gene3D" id="3.30.200.20">
    <property type="entry name" value="Phosphorylase Kinase, domain 1"/>
    <property type="match status" value="1"/>
</dbReference>
<comment type="catalytic activity">
    <reaction evidence="7 8">
        <text>5-amino-1-(5-phospho-D-ribosyl)imidazole-4-carboxylate + L-aspartate + ATP = (2S)-2-[5-amino-1-(5-phospho-beta-D-ribosyl)imidazole-4-carboxamido]succinate + ADP + phosphate + 2 H(+)</text>
        <dbReference type="Rhea" id="RHEA:22628"/>
        <dbReference type="ChEBI" id="CHEBI:15378"/>
        <dbReference type="ChEBI" id="CHEBI:29991"/>
        <dbReference type="ChEBI" id="CHEBI:30616"/>
        <dbReference type="ChEBI" id="CHEBI:43474"/>
        <dbReference type="ChEBI" id="CHEBI:58443"/>
        <dbReference type="ChEBI" id="CHEBI:77657"/>
        <dbReference type="ChEBI" id="CHEBI:456216"/>
        <dbReference type="EC" id="6.3.2.6"/>
    </reaction>
</comment>
<dbReference type="GO" id="GO:0006189">
    <property type="term" value="P:'de novo' IMP biosynthetic process"/>
    <property type="evidence" value="ECO:0007669"/>
    <property type="project" value="UniProtKB-UniRule"/>
</dbReference>
<evidence type="ECO:0000256" key="4">
    <source>
        <dbReference type="ARBA" id="ARBA00022741"/>
    </source>
</evidence>
<keyword evidence="4 8" id="KW-0547">Nucleotide-binding</keyword>
<evidence type="ECO:0000256" key="7">
    <source>
        <dbReference type="ARBA" id="ARBA00048475"/>
    </source>
</evidence>
<dbReference type="EC" id="6.3.2.6" evidence="8"/>
<dbReference type="EMBL" id="FNBA01000004">
    <property type="protein sequence ID" value="SDF02777.1"/>
    <property type="molecule type" value="Genomic_DNA"/>
</dbReference>
<dbReference type="SUPFAM" id="SSF56104">
    <property type="entry name" value="SAICAR synthase-like"/>
    <property type="match status" value="1"/>
</dbReference>
<keyword evidence="3 8" id="KW-0436">Ligase</keyword>
<proteinExistence type="inferred from homology"/>
<protein>
    <recommendedName>
        <fullName evidence="8">Phosphoribosylaminoimidazole-succinocarboxamide synthase</fullName>
        <ecNumber evidence="8">6.3.2.6</ecNumber>
    </recommendedName>
    <alternativeName>
        <fullName evidence="8">SAICAR synthetase</fullName>
    </alternativeName>
</protein>
<dbReference type="InterPro" id="IPR028923">
    <property type="entry name" value="SAICAR_synt/ADE2_N"/>
</dbReference>
<dbReference type="InterPro" id="IPR018236">
    <property type="entry name" value="SAICAR_synthetase_CS"/>
</dbReference>
<feature type="domain" description="SAICAR synthetase/ADE2 N-terminal" evidence="9">
    <location>
        <begin position="18"/>
        <end position="257"/>
    </location>
</feature>
<dbReference type="Pfam" id="PF01259">
    <property type="entry name" value="SAICAR_synt"/>
    <property type="match status" value="1"/>
</dbReference>
<dbReference type="GO" id="GO:0005737">
    <property type="term" value="C:cytoplasm"/>
    <property type="evidence" value="ECO:0007669"/>
    <property type="project" value="TreeGrafter"/>
</dbReference>
<dbReference type="FunFam" id="3.30.470.20:FF:000015">
    <property type="entry name" value="Phosphoribosylaminoimidazole-succinocarboxamide synthase"/>
    <property type="match status" value="1"/>
</dbReference>
<dbReference type="PANTHER" id="PTHR43700:SF1">
    <property type="entry name" value="PHOSPHORIBOSYLAMINOIMIDAZOLE-SUCCINOCARBOXAMIDE SYNTHASE"/>
    <property type="match status" value="1"/>
</dbReference>
<dbReference type="PANTHER" id="PTHR43700">
    <property type="entry name" value="PHOSPHORIBOSYLAMINOIMIDAZOLE-SUCCINOCARBOXAMIDE SYNTHASE"/>
    <property type="match status" value="1"/>
</dbReference>
<dbReference type="Proteomes" id="UP000199321">
    <property type="component" value="Unassembled WGS sequence"/>
</dbReference>
<evidence type="ECO:0000256" key="3">
    <source>
        <dbReference type="ARBA" id="ARBA00022598"/>
    </source>
</evidence>
<comment type="similarity">
    <text evidence="2 8">Belongs to the SAICAR synthetase family.</text>
</comment>
<keyword evidence="5 8" id="KW-0658">Purine biosynthesis</keyword>
<dbReference type="STRING" id="227084.SAMN05421855_104233"/>
<evidence type="ECO:0000256" key="5">
    <source>
        <dbReference type="ARBA" id="ARBA00022755"/>
    </source>
</evidence>
<evidence type="ECO:0000259" key="9">
    <source>
        <dbReference type="Pfam" id="PF01259"/>
    </source>
</evidence>
<keyword evidence="6 8" id="KW-0067">ATP-binding</keyword>
<dbReference type="NCBIfam" id="NF010568">
    <property type="entry name" value="PRK13961.1"/>
    <property type="match status" value="1"/>
</dbReference>
<gene>
    <name evidence="8" type="primary">purC</name>
    <name evidence="10" type="ORF">SAMN05421855_104233</name>
</gene>
<dbReference type="NCBIfam" id="NF009251">
    <property type="entry name" value="PRK12607.1"/>
    <property type="match status" value="1"/>
</dbReference>
<dbReference type="FunFam" id="3.30.200.20:FF:000199">
    <property type="entry name" value="Phosphoribosylaminoimidazole-succinocarboxamide synthase"/>
    <property type="match status" value="1"/>
</dbReference>
<evidence type="ECO:0000256" key="2">
    <source>
        <dbReference type="ARBA" id="ARBA00010190"/>
    </source>
</evidence>
<dbReference type="RefSeq" id="WP_093144881.1">
    <property type="nucleotide sequence ID" value="NZ_BMWO01000004.1"/>
</dbReference>
<dbReference type="GO" id="GO:0004639">
    <property type="term" value="F:phosphoribosylaminoimidazolesuccinocarboxamide synthase activity"/>
    <property type="evidence" value="ECO:0007669"/>
    <property type="project" value="UniProtKB-UniRule"/>
</dbReference>